<sequence length="108" mass="12007">MYAKKNLVSLTKSNDFNPITTRQPINEICGATVIQVNDTSYRGSVGSSRSSSCERIQSDLSAVTRVDLSSRLTQFEPHHGTPRSVKYRNKVDLAYNLDKQIGLFVNIG</sequence>
<gene>
    <name evidence="1" type="ORF">DME_LOCUS1738</name>
</gene>
<dbReference type="OrthoDB" id="10550953at2759"/>
<name>A0A0N4UIE8_DRAME</name>
<dbReference type="Proteomes" id="UP000038040">
    <property type="component" value="Unplaced"/>
</dbReference>
<reference evidence="1 3" key="2">
    <citation type="submission" date="2018-11" db="EMBL/GenBank/DDBJ databases">
        <authorList>
            <consortium name="Pathogen Informatics"/>
        </authorList>
    </citation>
    <scope>NUCLEOTIDE SEQUENCE [LARGE SCALE GENOMIC DNA]</scope>
</reference>
<evidence type="ECO:0000313" key="1">
    <source>
        <dbReference type="EMBL" id="VDN51765.1"/>
    </source>
</evidence>
<evidence type="ECO:0000313" key="4">
    <source>
        <dbReference type="WBParaSite" id="DME_0000737601-mRNA-1"/>
    </source>
</evidence>
<organism evidence="2 4">
    <name type="scientific">Dracunculus medinensis</name>
    <name type="common">Guinea worm</name>
    <dbReference type="NCBI Taxonomy" id="318479"/>
    <lineage>
        <taxon>Eukaryota</taxon>
        <taxon>Metazoa</taxon>
        <taxon>Ecdysozoa</taxon>
        <taxon>Nematoda</taxon>
        <taxon>Chromadorea</taxon>
        <taxon>Rhabditida</taxon>
        <taxon>Spirurina</taxon>
        <taxon>Dracunculoidea</taxon>
        <taxon>Dracunculidae</taxon>
        <taxon>Dracunculus</taxon>
    </lineage>
</organism>
<evidence type="ECO:0000313" key="3">
    <source>
        <dbReference type="Proteomes" id="UP000274756"/>
    </source>
</evidence>
<dbReference type="AlphaFoldDB" id="A0A0N4UIE8"/>
<dbReference type="EMBL" id="UYYG01000030">
    <property type="protein sequence ID" value="VDN51765.1"/>
    <property type="molecule type" value="Genomic_DNA"/>
</dbReference>
<dbReference type="WBParaSite" id="DME_0000737601-mRNA-1">
    <property type="protein sequence ID" value="DME_0000737601-mRNA-1"/>
    <property type="gene ID" value="DME_0000737601"/>
</dbReference>
<keyword evidence="3" id="KW-1185">Reference proteome</keyword>
<accession>A0A0N4UIE8</accession>
<protein>
    <submittedName>
        <fullName evidence="1 4">Uncharacterized protein</fullName>
    </submittedName>
</protein>
<reference evidence="4" key="1">
    <citation type="submission" date="2017-02" db="UniProtKB">
        <authorList>
            <consortium name="WormBaseParasite"/>
        </authorList>
    </citation>
    <scope>IDENTIFICATION</scope>
</reference>
<dbReference type="Proteomes" id="UP000274756">
    <property type="component" value="Unassembled WGS sequence"/>
</dbReference>
<evidence type="ECO:0000313" key="2">
    <source>
        <dbReference type="Proteomes" id="UP000038040"/>
    </source>
</evidence>
<proteinExistence type="predicted"/>